<proteinExistence type="inferred from homology"/>
<dbReference type="GO" id="GO:0016491">
    <property type="term" value="F:oxidoreductase activity"/>
    <property type="evidence" value="ECO:0007669"/>
    <property type="project" value="UniProtKB-KW"/>
</dbReference>
<dbReference type="PANTHER" id="PTHR22604:SF105">
    <property type="entry name" value="TRANS-1,2-DIHYDROBENZENE-1,2-DIOL DEHYDROGENASE"/>
    <property type="match status" value="1"/>
</dbReference>
<dbReference type="Pfam" id="PF01408">
    <property type="entry name" value="GFO_IDH_MocA"/>
    <property type="match status" value="1"/>
</dbReference>
<name>A0A6J4VIK2_9BACT</name>
<dbReference type="InterPro" id="IPR050984">
    <property type="entry name" value="Gfo/Idh/MocA_domain"/>
</dbReference>
<sequence length="110" mass="11448">MAGTLNWGILGTGRIAGTFARGLAASRSGRLVAVGSRTGEGAERFGEAFGVPRRHASYDALLADDGVEAVYIATPHPAHAEWAIKAAEAGKHVLCEKPLTLNHAEAMVVV</sequence>
<protein>
    <recommendedName>
        <fullName evidence="3">Gfo/Idh/MocA-like oxidoreductase N-terminal domain-containing protein</fullName>
    </recommendedName>
</protein>
<evidence type="ECO:0000313" key="4">
    <source>
        <dbReference type="EMBL" id="CAA9579183.1"/>
    </source>
</evidence>
<dbReference type="InterPro" id="IPR036291">
    <property type="entry name" value="NAD(P)-bd_dom_sf"/>
</dbReference>
<evidence type="ECO:0000256" key="2">
    <source>
        <dbReference type="ARBA" id="ARBA00023002"/>
    </source>
</evidence>
<dbReference type="Gene3D" id="3.40.50.720">
    <property type="entry name" value="NAD(P)-binding Rossmann-like Domain"/>
    <property type="match status" value="1"/>
</dbReference>
<keyword evidence="2" id="KW-0560">Oxidoreductase</keyword>
<organism evidence="4">
    <name type="scientific">uncultured Thermomicrobiales bacterium</name>
    <dbReference type="NCBI Taxonomy" id="1645740"/>
    <lineage>
        <taxon>Bacteria</taxon>
        <taxon>Pseudomonadati</taxon>
        <taxon>Thermomicrobiota</taxon>
        <taxon>Thermomicrobia</taxon>
        <taxon>Thermomicrobiales</taxon>
        <taxon>environmental samples</taxon>
    </lineage>
</organism>
<evidence type="ECO:0000256" key="1">
    <source>
        <dbReference type="ARBA" id="ARBA00010928"/>
    </source>
</evidence>
<dbReference type="PANTHER" id="PTHR22604">
    <property type="entry name" value="OXIDOREDUCTASES"/>
    <property type="match status" value="1"/>
</dbReference>
<feature type="domain" description="Gfo/Idh/MocA-like oxidoreductase N-terminal" evidence="3">
    <location>
        <begin position="5"/>
        <end position="107"/>
    </location>
</feature>
<accession>A0A6J4VIK2</accession>
<dbReference type="SUPFAM" id="SSF51735">
    <property type="entry name" value="NAD(P)-binding Rossmann-fold domains"/>
    <property type="match status" value="1"/>
</dbReference>
<reference evidence="4" key="1">
    <citation type="submission" date="2020-02" db="EMBL/GenBank/DDBJ databases">
        <authorList>
            <person name="Meier V. D."/>
        </authorList>
    </citation>
    <scope>NUCLEOTIDE SEQUENCE</scope>
    <source>
        <strain evidence="4">AVDCRST_MAG88</strain>
    </source>
</reference>
<comment type="similarity">
    <text evidence="1">Belongs to the Gfo/Idh/MocA family.</text>
</comment>
<evidence type="ECO:0000259" key="3">
    <source>
        <dbReference type="Pfam" id="PF01408"/>
    </source>
</evidence>
<dbReference type="EMBL" id="CADCWM010000753">
    <property type="protein sequence ID" value="CAA9579183.1"/>
    <property type="molecule type" value="Genomic_DNA"/>
</dbReference>
<gene>
    <name evidence="4" type="ORF">AVDCRST_MAG88-3126</name>
</gene>
<dbReference type="InterPro" id="IPR000683">
    <property type="entry name" value="Gfo/Idh/MocA-like_OxRdtase_N"/>
</dbReference>
<dbReference type="GO" id="GO:0000166">
    <property type="term" value="F:nucleotide binding"/>
    <property type="evidence" value="ECO:0007669"/>
    <property type="project" value="InterPro"/>
</dbReference>
<dbReference type="AlphaFoldDB" id="A0A6J4VIK2"/>